<evidence type="ECO:0000313" key="2">
    <source>
        <dbReference type="EMBL" id="EJK52094.1"/>
    </source>
</evidence>
<dbReference type="EMBL" id="AGNL01040440">
    <property type="protein sequence ID" value="EJK52094.1"/>
    <property type="molecule type" value="Genomic_DNA"/>
</dbReference>
<reference evidence="2 3" key="1">
    <citation type="journal article" date="2012" name="Genome Biol.">
        <title>Genome and low-iron response of an oceanic diatom adapted to chronic iron limitation.</title>
        <authorList>
            <person name="Lommer M."/>
            <person name="Specht M."/>
            <person name="Roy A.S."/>
            <person name="Kraemer L."/>
            <person name="Andreson R."/>
            <person name="Gutowska M.A."/>
            <person name="Wolf J."/>
            <person name="Bergner S.V."/>
            <person name="Schilhabel M.B."/>
            <person name="Klostermeier U.C."/>
            <person name="Beiko R.G."/>
            <person name="Rosenstiel P."/>
            <person name="Hippler M."/>
            <person name="Laroche J."/>
        </authorList>
    </citation>
    <scope>NUCLEOTIDE SEQUENCE [LARGE SCALE GENOMIC DNA]</scope>
    <source>
        <strain evidence="2 3">CCMP1005</strain>
    </source>
</reference>
<keyword evidence="3" id="KW-1185">Reference proteome</keyword>
<feature type="signal peptide" evidence="1">
    <location>
        <begin position="1"/>
        <end position="36"/>
    </location>
</feature>
<gene>
    <name evidence="2" type="ORF">THAOC_28672</name>
</gene>
<dbReference type="Proteomes" id="UP000266841">
    <property type="component" value="Unassembled WGS sequence"/>
</dbReference>
<dbReference type="eggNOG" id="ENOG502SA2P">
    <property type="taxonomic scope" value="Eukaryota"/>
</dbReference>
<evidence type="ECO:0000256" key="1">
    <source>
        <dbReference type="SAM" id="SignalP"/>
    </source>
</evidence>
<accession>K0RIJ6</accession>
<keyword evidence="1" id="KW-0732">Signal</keyword>
<dbReference type="AlphaFoldDB" id="K0RIJ6"/>
<proteinExistence type="predicted"/>
<organism evidence="2 3">
    <name type="scientific">Thalassiosira oceanica</name>
    <name type="common">Marine diatom</name>
    <dbReference type="NCBI Taxonomy" id="159749"/>
    <lineage>
        <taxon>Eukaryota</taxon>
        <taxon>Sar</taxon>
        <taxon>Stramenopiles</taxon>
        <taxon>Ochrophyta</taxon>
        <taxon>Bacillariophyta</taxon>
        <taxon>Coscinodiscophyceae</taxon>
        <taxon>Thalassiosirophycidae</taxon>
        <taxon>Thalassiosirales</taxon>
        <taxon>Thalassiosiraceae</taxon>
        <taxon>Thalassiosira</taxon>
    </lineage>
</organism>
<evidence type="ECO:0008006" key="4">
    <source>
        <dbReference type="Google" id="ProtNLM"/>
    </source>
</evidence>
<name>K0RIJ6_THAOC</name>
<sequence>MRRQIIRRRRRPPSAAPGVVLLPLALLAAALTTTRGFGTRSRPIADGTDGTIELPSGGSAGDVLCGLLARKEETAVALDGMVTKRRAIGRHLVFLDLVPRPLPRLGDGGCDEETAAAPVQAILRRDVWHGGNETSGFDAYHKILQLGCHARLVGSVGPSRDSDKATLFARSAGTRLTLCNGNPQHVRAVLKLAADWSLGADEVVAALHVLEGALELADLLAGGREDERDARGAGRGDSYLNCFLHPKRRKRRRVLGAAARRCNNQTKKGQRIWHKPEVRNSVAPNHGRCEGMVLKMLFHIKVSEVLAATITENRQ</sequence>
<evidence type="ECO:0000313" key="3">
    <source>
        <dbReference type="Proteomes" id="UP000266841"/>
    </source>
</evidence>
<comment type="caution">
    <text evidence="2">The sequence shown here is derived from an EMBL/GenBank/DDBJ whole genome shotgun (WGS) entry which is preliminary data.</text>
</comment>
<feature type="chain" id="PRO_5003840303" description="Receptor ligand binding region domain-containing protein" evidence="1">
    <location>
        <begin position="37"/>
        <end position="315"/>
    </location>
</feature>
<dbReference type="OrthoDB" id="192115at2759"/>
<protein>
    <recommendedName>
        <fullName evidence="4">Receptor ligand binding region domain-containing protein</fullName>
    </recommendedName>
</protein>